<evidence type="ECO:0000313" key="3">
    <source>
        <dbReference type="Proteomes" id="UP000629098"/>
    </source>
</evidence>
<protein>
    <submittedName>
        <fullName evidence="2">Uncharacterized protein</fullName>
    </submittedName>
</protein>
<dbReference type="EMBL" id="JACXAE010000040">
    <property type="protein sequence ID" value="MBD2772601.1"/>
    <property type="molecule type" value="Genomic_DNA"/>
</dbReference>
<name>A0A8J6XHX3_9CYAN</name>
<evidence type="ECO:0000313" key="2">
    <source>
        <dbReference type="EMBL" id="MBD2772601.1"/>
    </source>
</evidence>
<dbReference type="Proteomes" id="UP000629098">
    <property type="component" value="Unassembled WGS sequence"/>
</dbReference>
<proteinExistence type="predicted"/>
<dbReference type="AlphaFoldDB" id="A0A8J6XHX3"/>
<feature type="compositionally biased region" description="Polar residues" evidence="1">
    <location>
        <begin position="1"/>
        <end position="10"/>
    </location>
</feature>
<reference evidence="2" key="1">
    <citation type="submission" date="2020-09" db="EMBL/GenBank/DDBJ databases">
        <title>Iningainema tapete sp. nov. (Scytonemataceae, Cyanobacteria) from greenhouses in central Florida (USA) produces two types of nodularin with biosynthetic potential for microcystin-LR and anabaenopeptins.</title>
        <authorList>
            <person name="Berthold D.E."/>
            <person name="Lefler F.W."/>
            <person name="Huang I.-S."/>
            <person name="Abdulla H."/>
            <person name="Zimba P.V."/>
            <person name="Laughinghouse H.D. IV."/>
        </authorList>
    </citation>
    <scope>NUCLEOTIDE SEQUENCE</scope>
    <source>
        <strain evidence="2">BLCCT55</strain>
    </source>
</reference>
<evidence type="ECO:0000256" key="1">
    <source>
        <dbReference type="SAM" id="MobiDB-lite"/>
    </source>
</evidence>
<keyword evidence="3" id="KW-1185">Reference proteome</keyword>
<sequence>MTQNFLSSENPTPPKSDHQAASQITPDREPIKHLLIGSPKAVKTTIHTLHSLGYVEVGAWSPLVPTANPGEVMSILNRYILVQ</sequence>
<accession>A0A8J6XHX3</accession>
<comment type="caution">
    <text evidence="2">The sequence shown here is derived from an EMBL/GenBank/DDBJ whole genome shotgun (WGS) entry which is preliminary data.</text>
</comment>
<gene>
    <name evidence="2" type="ORF">ICL16_11070</name>
</gene>
<organism evidence="2 3">
    <name type="scientific">Iningainema tapete BLCC-T55</name>
    <dbReference type="NCBI Taxonomy" id="2748662"/>
    <lineage>
        <taxon>Bacteria</taxon>
        <taxon>Bacillati</taxon>
        <taxon>Cyanobacteriota</taxon>
        <taxon>Cyanophyceae</taxon>
        <taxon>Nostocales</taxon>
        <taxon>Scytonemataceae</taxon>
        <taxon>Iningainema tapete</taxon>
    </lineage>
</organism>
<feature type="region of interest" description="Disordered" evidence="1">
    <location>
        <begin position="1"/>
        <end position="28"/>
    </location>
</feature>